<dbReference type="EMBL" id="JACIBV010000001">
    <property type="protein sequence ID" value="MBB3725134.1"/>
    <property type="molecule type" value="Genomic_DNA"/>
</dbReference>
<feature type="domain" description="CN hydrolase" evidence="2">
    <location>
        <begin position="7"/>
        <end position="237"/>
    </location>
</feature>
<accession>A0A7W5V3Y4</accession>
<dbReference type="AlphaFoldDB" id="A0A7W5V3Y4"/>
<proteinExistence type="predicted"/>
<dbReference type="Proteomes" id="UP000579945">
    <property type="component" value="Unassembled WGS sequence"/>
</dbReference>
<reference evidence="3 4" key="1">
    <citation type="submission" date="2020-08" db="EMBL/GenBank/DDBJ databases">
        <title>Sequencing the genomes of 1000 actinobacteria strains.</title>
        <authorList>
            <person name="Klenk H.-P."/>
        </authorList>
    </citation>
    <scope>NUCLEOTIDE SEQUENCE [LARGE SCALE GENOMIC DNA]</scope>
    <source>
        <strain evidence="3 4">DSM 44320</strain>
    </source>
</reference>
<protein>
    <submittedName>
        <fullName evidence="3">Putative amidohydrolase</fullName>
    </submittedName>
</protein>
<dbReference type="Pfam" id="PF00795">
    <property type="entry name" value="CN_hydrolase"/>
    <property type="match status" value="1"/>
</dbReference>
<evidence type="ECO:0000256" key="1">
    <source>
        <dbReference type="ARBA" id="ARBA00022801"/>
    </source>
</evidence>
<dbReference type="Gene3D" id="3.60.110.10">
    <property type="entry name" value="Carbon-nitrogen hydrolase"/>
    <property type="match status" value="1"/>
</dbReference>
<dbReference type="GO" id="GO:0050126">
    <property type="term" value="F:N-carbamoylputrescine amidase activity"/>
    <property type="evidence" value="ECO:0007669"/>
    <property type="project" value="TreeGrafter"/>
</dbReference>
<dbReference type="GO" id="GO:0033388">
    <property type="term" value="P:putrescine biosynthetic process from arginine"/>
    <property type="evidence" value="ECO:0007669"/>
    <property type="project" value="TreeGrafter"/>
</dbReference>
<dbReference type="SUPFAM" id="SSF56317">
    <property type="entry name" value="Carbon-nitrogen hydrolase"/>
    <property type="match status" value="1"/>
</dbReference>
<organism evidence="3 4">
    <name type="scientific">Nonomuraea dietziae</name>
    <dbReference type="NCBI Taxonomy" id="65515"/>
    <lineage>
        <taxon>Bacteria</taxon>
        <taxon>Bacillati</taxon>
        <taxon>Actinomycetota</taxon>
        <taxon>Actinomycetes</taxon>
        <taxon>Streptosporangiales</taxon>
        <taxon>Streptosporangiaceae</taxon>
        <taxon>Nonomuraea</taxon>
    </lineage>
</organism>
<dbReference type="RefSeq" id="WP_183644074.1">
    <property type="nucleotide sequence ID" value="NZ_JACIBV010000001.1"/>
</dbReference>
<dbReference type="InterPro" id="IPR003010">
    <property type="entry name" value="C-N_Hydrolase"/>
</dbReference>
<dbReference type="CDD" id="cd07197">
    <property type="entry name" value="nitrilase"/>
    <property type="match status" value="1"/>
</dbReference>
<dbReference type="InterPro" id="IPR036526">
    <property type="entry name" value="C-N_Hydrolase_sf"/>
</dbReference>
<sequence length="237" mass="24594">MLHRDPLTIAVAQPPTMAFDVAANARTHSAVVRAAGARVVVFPELSLTGYELDAPAITCEDPRLIPIVEACAETGSVALAGALVRGEQGRPSIATLAVDASGVLVAYRKMCLGGQESERFQPGEKPSVLEVDGWRLGLAICKDMGVPRQAAETAELGMDAYVAGVCELEEDLPIMEERARRVVADNGVWVAVASFAGPTGGGFARTAGRSGIWSPEGAVIARADADPGSLARATLTG</sequence>
<dbReference type="GeneID" id="95387586"/>
<keyword evidence="4" id="KW-1185">Reference proteome</keyword>
<evidence type="ECO:0000259" key="2">
    <source>
        <dbReference type="PROSITE" id="PS50263"/>
    </source>
</evidence>
<gene>
    <name evidence="3" type="ORF">FHR33_000994</name>
</gene>
<dbReference type="InterPro" id="IPR050345">
    <property type="entry name" value="Aliph_Amidase/BUP"/>
</dbReference>
<dbReference type="PROSITE" id="PS50263">
    <property type="entry name" value="CN_HYDROLASE"/>
    <property type="match status" value="1"/>
</dbReference>
<keyword evidence="1 3" id="KW-0378">Hydrolase</keyword>
<dbReference type="PANTHER" id="PTHR43674">
    <property type="entry name" value="NITRILASE C965.09-RELATED"/>
    <property type="match status" value="1"/>
</dbReference>
<name>A0A7W5V3Y4_9ACTN</name>
<comment type="caution">
    <text evidence="3">The sequence shown here is derived from an EMBL/GenBank/DDBJ whole genome shotgun (WGS) entry which is preliminary data.</text>
</comment>
<evidence type="ECO:0000313" key="4">
    <source>
        <dbReference type="Proteomes" id="UP000579945"/>
    </source>
</evidence>
<dbReference type="PANTHER" id="PTHR43674:SF2">
    <property type="entry name" value="BETA-UREIDOPROPIONASE"/>
    <property type="match status" value="1"/>
</dbReference>
<evidence type="ECO:0000313" key="3">
    <source>
        <dbReference type="EMBL" id="MBB3725134.1"/>
    </source>
</evidence>